<protein>
    <submittedName>
        <fullName evidence="5">Uncharacterized protein</fullName>
    </submittedName>
</protein>
<dbReference type="InterPro" id="IPR032675">
    <property type="entry name" value="LRR_dom_sf"/>
</dbReference>
<evidence type="ECO:0000256" key="2">
    <source>
        <dbReference type="ARBA" id="ARBA00022729"/>
    </source>
</evidence>
<keyword evidence="6" id="KW-1185">Reference proteome</keyword>
<dbReference type="PANTHER" id="PTHR24373">
    <property type="entry name" value="SLIT RELATED LEUCINE-RICH REPEAT NEURONAL PROTEIN"/>
    <property type="match status" value="1"/>
</dbReference>
<name>A0ABP1PD04_XYLVO</name>
<keyword evidence="3" id="KW-0677">Repeat</keyword>
<dbReference type="InterPro" id="IPR001611">
    <property type="entry name" value="Leu-rich_rpt"/>
</dbReference>
<dbReference type="SUPFAM" id="SSF52058">
    <property type="entry name" value="L domain-like"/>
    <property type="match status" value="1"/>
</dbReference>
<feature type="signal peptide" evidence="4">
    <location>
        <begin position="1"/>
        <end position="20"/>
    </location>
</feature>
<keyword evidence="2 4" id="KW-0732">Signal</keyword>
<dbReference type="Pfam" id="PF13855">
    <property type="entry name" value="LRR_8"/>
    <property type="match status" value="2"/>
</dbReference>
<dbReference type="SMART" id="SM00369">
    <property type="entry name" value="LRR_TYP"/>
    <property type="match status" value="8"/>
</dbReference>
<dbReference type="Pfam" id="PF13516">
    <property type="entry name" value="LRR_6"/>
    <property type="match status" value="1"/>
</dbReference>
<dbReference type="Gene3D" id="3.80.10.10">
    <property type="entry name" value="Ribonuclease Inhibitor"/>
    <property type="match status" value="4"/>
</dbReference>
<evidence type="ECO:0000256" key="3">
    <source>
        <dbReference type="ARBA" id="ARBA00022737"/>
    </source>
</evidence>
<evidence type="ECO:0000313" key="6">
    <source>
        <dbReference type="Proteomes" id="UP001642520"/>
    </source>
</evidence>
<dbReference type="PANTHER" id="PTHR24373:SF275">
    <property type="entry name" value="TIR DOMAIN-CONTAINING PROTEIN"/>
    <property type="match status" value="1"/>
</dbReference>
<dbReference type="InterPro" id="IPR003591">
    <property type="entry name" value="Leu-rich_rpt_typical-subtyp"/>
</dbReference>
<evidence type="ECO:0000256" key="4">
    <source>
        <dbReference type="SAM" id="SignalP"/>
    </source>
</evidence>
<dbReference type="Pfam" id="PF00560">
    <property type="entry name" value="LRR_1"/>
    <property type="match status" value="1"/>
</dbReference>
<dbReference type="InterPro" id="IPR050328">
    <property type="entry name" value="Dev_Immune_Receptor"/>
</dbReference>
<dbReference type="Proteomes" id="UP001642520">
    <property type="component" value="Unassembled WGS sequence"/>
</dbReference>
<feature type="chain" id="PRO_5046846818" evidence="4">
    <location>
        <begin position="21"/>
        <end position="433"/>
    </location>
</feature>
<dbReference type="EMBL" id="CAXAJV020001300">
    <property type="protein sequence ID" value="CAL7951114.1"/>
    <property type="molecule type" value="Genomic_DNA"/>
</dbReference>
<organism evidence="5 6">
    <name type="scientific">Xylocopa violacea</name>
    <name type="common">Violet carpenter bee</name>
    <name type="synonym">Apis violacea</name>
    <dbReference type="NCBI Taxonomy" id="135666"/>
    <lineage>
        <taxon>Eukaryota</taxon>
        <taxon>Metazoa</taxon>
        <taxon>Ecdysozoa</taxon>
        <taxon>Arthropoda</taxon>
        <taxon>Hexapoda</taxon>
        <taxon>Insecta</taxon>
        <taxon>Pterygota</taxon>
        <taxon>Neoptera</taxon>
        <taxon>Endopterygota</taxon>
        <taxon>Hymenoptera</taxon>
        <taxon>Apocrita</taxon>
        <taxon>Aculeata</taxon>
        <taxon>Apoidea</taxon>
        <taxon>Anthophila</taxon>
        <taxon>Apidae</taxon>
        <taxon>Xylocopa</taxon>
        <taxon>Xylocopa</taxon>
    </lineage>
</organism>
<dbReference type="PROSITE" id="PS51450">
    <property type="entry name" value="LRR"/>
    <property type="match status" value="1"/>
</dbReference>
<comment type="caution">
    <text evidence="5">The sequence shown here is derived from an EMBL/GenBank/DDBJ whole genome shotgun (WGS) entry which is preliminary data.</text>
</comment>
<proteinExistence type="predicted"/>
<evidence type="ECO:0000256" key="1">
    <source>
        <dbReference type="ARBA" id="ARBA00022614"/>
    </source>
</evidence>
<evidence type="ECO:0000313" key="5">
    <source>
        <dbReference type="EMBL" id="CAL7951114.1"/>
    </source>
</evidence>
<keyword evidence="1" id="KW-0433">Leucine-rich repeat</keyword>
<accession>A0ABP1PD04</accession>
<reference evidence="5 6" key="1">
    <citation type="submission" date="2024-08" db="EMBL/GenBank/DDBJ databases">
        <authorList>
            <person name="Will J Nash"/>
            <person name="Angela Man"/>
            <person name="Seanna McTaggart"/>
            <person name="Kendall Baker"/>
            <person name="Tom Barker"/>
            <person name="Leah Catchpole"/>
            <person name="Alex Durrant"/>
            <person name="Karim Gharbi"/>
            <person name="Naomi Irish"/>
            <person name="Gemy Kaithakottil"/>
            <person name="Debby Ku"/>
            <person name="Aaliyah Providence"/>
            <person name="Felix Shaw"/>
            <person name="David Swarbreck"/>
            <person name="Chris Watkins"/>
            <person name="Ann M. McCartney"/>
            <person name="Giulio Formenti"/>
            <person name="Alice Mouton"/>
            <person name="Noel Vella"/>
            <person name="Bjorn M von Reumont"/>
            <person name="Adriana Vella"/>
            <person name="Wilfried Haerty"/>
        </authorList>
    </citation>
    <scope>NUCLEOTIDE SEQUENCE [LARGE SCALE GENOMIC DNA]</scope>
</reference>
<sequence length="433" mass="49473">MKLSVAFGIILSLFPLIAFGNVVSTEYEMAVNAPDICYNESLVFKHFNSLTIKRNSIISPAIRCITIENKDVTIDEGAFDMVPNLQCLDLRGNYISPQNLFSFGSLPNVKILMLGSQNKQQSRYTYQPWDRKVTIENVYPELQYLDLSNIGIEEMRSTSTNPFPKLTHLDLSKNGIGVKHIDFLPNTLTHLDISGNRNCLLSLKDASNLLSLAVNNIADLRAERYFNGFRFLNLSQLRNLSLVDNNMYTIGDRVFEGMSSLRYLNLSNNFFEIVPACIKYLNLTMLSLARNNITDLTTYSFSNLVYLRELFLSENMIAGVHVNTFQNLSLLEALYLDNNRLTNLPTGWCDSMTKLRYLDLSGNKFVTLESAIYSSQLPIEELYFERNPLLYFNAHTLRIVPENMTIYLNISLESKVQRSELVKETTCDYTEDD</sequence>
<gene>
    <name evidence="5" type="ORF">XYLVIOL_LOCUS10375</name>
</gene>